<gene>
    <name evidence="2" type="ORF">EHO51_08395</name>
</gene>
<dbReference type="Pfam" id="PF11162">
    <property type="entry name" value="DUF2946"/>
    <property type="match status" value="1"/>
</dbReference>
<feature type="chain" id="PRO_5018328652" description="DUF2946 domain-containing protein" evidence="1">
    <location>
        <begin position="37"/>
        <end position="130"/>
    </location>
</feature>
<dbReference type="RefSeq" id="WP_124738508.1">
    <property type="nucleotide sequence ID" value="NZ_CP034086.1"/>
</dbReference>
<proteinExistence type="predicted"/>
<accession>A0A3G8M466</accession>
<evidence type="ECO:0000256" key="1">
    <source>
        <dbReference type="SAM" id="SignalP"/>
    </source>
</evidence>
<reference evidence="2 3" key="1">
    <citation type="submission" date="2018-11" db="EMBL/GenBank/DDBJ databases">
        <title>Genome squencing of methanotrophic bacteria isolated from alkaline groundwater in Korea.</title>
        <authorList>
            <person name="Nguyen L.N."/>
        </authorList>
    </citation>
    <scope>NUCLEOTIDE SEQUENCE [LARGE SCALE GENOMIC DNA]</scope>
    <source>
        <strain evidence="2 3">GW6</strain>
    </source>
</reference>
<protein>
    <recommendedName>
        <fullName evidence="4">DUF2946 domain-containing protein</fullName>
    </recommendedName>
</protein>
<name>A0A3G8M466_9HYPH</name>
<keyword evidence="1" id="KW-0732">Signal</keyword>
<evidence type="ECO:0000313" key="2">
    <source>
        <dbReference type="EMBL" id="AZG76743.1"/>
    </source>
</evidence>
<dbReference type="KEGG" id="mros:EHO51_08395"/>
<evidence type="ECO:0008006" key="4">
    <source>
        <dbReference type="Google" id="ProtNLM"/>
    </source>
</evidence>
<sequence length="130" mass="13834">MATSASTTRAKTNARRKGLRAFLAATLFVVSALLQATIAPHAALSATQEFCVTSHAAADETAPRGAPAHGWHAHCGACQIAAAPILSEKPPIARLEQPPTALVFFDSWPFEPRERRRPGETRSRAPPALS</sequence>
<dbReference type="AlphaFoldDB" id="A0A3G8M466"/>
<organism evidence="2 3">
    <name type="scientific">Methylocystis rosea</name>
    <dbReference type="NCBI Taxonomy" id="173366"/>
    <lineage>
        <taxon>Bacteria</taxon>
        <taxon>Pseudomonadati</taxon>
        <taxon>Pseudomonadota</taxon>
        <taxon>Alphaproteobacteria</taxon>
        <taxon>Hyphomicrobiales</taxon>
        <taxon>Methylocystaceae</taxon>
        <taxon>Methylocystis</taxon>
    </lineage>
</organism>
<dbReference type="Proteomes" id="UP000273982">
    <property type="component" value="Chromosome"/>
</dbReference>
<evidence type="ECO:0000313" key="3">
    <source>
        <dbReference type="Proteomes" id="UP000273982"/>
    </source>
</evidence>
<dbReference type="InterPro" id="IPR021333">
    <property type="entry name" value="DUF2946"/>
</dbReference>
<feature type="signal peptide" evidence="1">
    <location>
        <begin position="1"/>
        <end position="36"/>
    </location>
</feature>
<dbReference type="EMBL" id="CP034086">
    <property type="protein sequence ID" value="AZG76743.1"/>
    <property type="molecule type" value="Genomic_DNA"/>
</dbReference>